<organism evidence="1">
    <name type="scientific">Los Azufres archaeal virus 2</name>
    <dbReference type="NCBI Taxonomy" id="1425359"/>
    <lineage>
        <taxon>Viruses</taxon>
    </lineage>
</organism>
<accession>A0A0A0P750</accession>
<protein>
    <submittedName>
        <fullName evidence="1">Uncharacterized protein</fullName>
    </submittedName>
</protein>
<reference evidence="1" key="1">
    <citation type="submission" date="2013-08" db="EMBL/GenBank/DDBJ databases">
        <title>Identification of novel archaea and viruses from Sulfolobales-dominated Mexican hot springs metagenomes.</title>
        <authorList>
            <person name="Servin-Garciduenas L.E."/>
            <person name="Erdmann S."/>
            <person name="Peng X."/>
            <person name="Garrett R.A."/>
            <person name="Martinez-Romero E."/>
        </authorList>
    </citation>
    <scope>NUCLEOTIDE SEQUENCE</scope>
</reference>
<name>A0A0A0P750_9VIRU</name>
<sequence>MPTTKSDFKEYTIQLTVVTRLYAPYLSPLEFIRKKEIQSVLECYKKHENPTEDDLEVLSHLDRAFRRDFFCRPYVPMSMLSGALREVSPEIVVRGEVLILPREHVLVESKITPHYRMTAEYLEPTMLEFNAVARLPKELEGKPLQIRMGGGAAKGFGSAIVVFKPE</sequence>
<evidence type="ECO:0000313" key="1">
    <source>
        <dbReference type="EMBL" id="AHA92085.1"/>
    </source>
</evidence>
<dbReference type="EMBL" id="KF547927">
    <property type="protein sequence ID" value="AHA92085.1"/>
    <property type="molecule type" value="Genomic_DNA"/>
</dbReference>
<gene>
    <name evidence="1" type="primary">orf18</name>
</gene>
<proteinExistence type="predicted"/>